<evidence type="ECO:0000313" key="1">
    <source>
        <dbReference type="EMBL" id="KAK7307190.1"/>
    </source>
</evidence>
<name>A0AAN9PPE1_CANGL</name>
<protein>
    <submittedName>
        <fullName evidence="1">Uncharacterized protein</fullName>
    </submittedName>
</protein>
<evidence type="ECO:0000313" key="2">
    <source>
        <dbReference type="Proteomes" id="UP001367508"/>
    </source>
</evidence>
<dbReference type="EMBL" id="JAYMYQ010000010">
    <property type="protein sequence ID" value="KAK7307190.1"/>
    <property type="molecule type" value="Genomic_DNA"/>
</dbReference>
<accession>A0AAN9PPE1</accession>
<keyword evidence="2" id="KW-1185">Reference proteome</keyword>
<comment type="caution">
    <text evidence="1">The sequence shown here is derived from an EMBL/GenBank/DDBJ whole genome shotgun (WGS) entry which is preliminary data.</text>
</comment>
<proteinExistence type="predicted"/>
<gene>
    <name evidence="1" type="ORF">VNO77_40020</name>
</gene>
<sequence>MGKTKKEEDRGIKQISVNRAQPYHRGLEIKRFWFDPPYSLRAAPLPPRCSIISTSTQKSSRSFTATVTSYPVLFPLIGS</sequence>
<organism evidence="1 2">
    <name type="scientific">Canavalia gladiata</name>
    <name type="common">Sword bean</name>
    <name type="synonym">Dolichos gladiatus</name>
    <dbReference type="NCBI Taxonomy" id="3824"/>
    <lineage>
        <taxon>Eukaryota</taxon>
        <taxon>Viridiplantae</taxon>
        <taxon>Streptophyta</taxon>
        <taxon>Embryophyta</taxon>
        <taxon>Tracheophyta</taxon>
        <taxon>Spermatophyta</taxon>
        <taxon>Magnoliopsida</taxon>
        <taxon>eudicotyledons</taxon>
        <taxon>Gunneridae</taxon>
        <taxon>Pentapetalae</taxon>
        <taxon>rosids</taxon>
        <taxon>fabids</taxon>
        <taxon>Fabales</taxon>
        <taxon>Fabaceae</taxon>
        <taxon>Papilionoideae</taxon>
        <taxon>50 kb inversion clade</taxon>
        <taxon>NPAAA clade</taxon>
        <taxon>indigoferoid/millettioid clade</taxon>
        <taxon>Phaseoleae</taxon>
        <taxon>Canavalia</taxon>
    </lineage>
</organism>
<dbReference type="AlphaFoldDB" id="A0AAN9PPE1"/>
<reference evidence="1 2" key="1">
    <citation type="submission" date="2024-01" db="EMBL/GenBank/DDBJ databases">
        <title>The genomes of 5 underutilized Papilionoideae crops provide insights into root nodulation and disease resistanc.</title>
        <authorList>
            <person name="Jiang F."/>
        </authorList>
    </citation>
    <scope>NUCLEOTIDE SEQUENCE [LARGE SCALE GENOMIC DNA]</scope>
    <source>
        <strain evidence="1">LVBAO_FW01</strain>
        <tissue evidence="1">Leaves</tissue>
    </source>
</reference>
<dbReference type="Proteomes" id="UP001367508">
    <property type="component" value="Unassembled WGS sequence"/>
</dbReference>